<reference evidence="4" key="1">
    <citation type="journal article" date="2023" name="Mol. Phylogenet. Evol.">
        <title>Genome-scale phylogeny and comparative genomics of the fungal order Sordariales.</title>
        <authorList>
            <person name="Hensen N."/>
            <person name="Bonometti L."/>
            <person name="Westerberg I."/>
            <person name="Brannstrom I.O."/>
            <person name="Guillou S."/>
            <person name="Cros-Aarteil S."/>
            <person name="Calhoun S."/>
            <person name="Haridas S."/>
            <person name="Kuo A."/>
            <person name="Mondo S."/>
            <person name="Pangilinan J."/>
            <person name="Riley R."/>
            <person name="LaButti K."/>
            <person name="Andreopoulos B."/>
            <person name="Lipzen A."/>
            <person name="Chen C."/>
            <person name="Yan M."/>
            <person name="Daum C."/>
            <person name="Ng V."/>
            <person name="Clum A."/>
            <person name="Steindorff A."/>
            <person name="Ohm R.A."/>
            <person name="Martin F."/>
            <person name="Silar P."/>
            <person name="Natvig D.O."/>
            <person name="Lalanne C."/>
            <person name="Gautier V."/>
            <person name="Ament-Velasquez S.L."/>
            <person name="Kruys A."/>
            <person name="Hutchinson M.I."/>
            <person name="Powell A.J."/>
            <person name="Barry K."/>
            <person name="Miller A.N."/>
            <person name="Grigoriev I.V."/>
            <person name="Debuchy R."/>
            <person name="Gladieux P."/>
            <person name="Hiltunen Thoren M."/>
            <person name="Johannesson H."/>
        </authorList>
    </citation>
    <scope>NUCLEOTIDE SEQUENCE</scope>
    <source>
        <strain evidence="4">CBS 232.78</strain>
    </source>
</reference>
<feature type="coiled-coil region" evidence="1">
    <location>
        <begin position="661"/>
        <end position="688"/>
    </location>
</feature>
<evidence type="ECO:0000256" key="3">
    <source>
        <dbReference type="SAM" id="Phobius"/>
    </source>
</evidence>
<feature type="transmembrane region" description="Helical" evidence="3">
    <location>
        <begin position="1036"/>
        <end position="1055"/>
    </location>
</feature>
<name>A0AAE0U8A6_9PEZI</name>
<evidence type="ECO:0000313" key="5">
    <source>
        <dbReference type="Proteomes" id="UP001285441"/>
    </source>
</evidence>
<keyword evidence="1" id="KW-0175">Coiled coil</keyword>
<feature type="coiled-coil region" evidence="1">
    <location>
        <begin position="807"/>
        <end position="893"/>
    </location>
</feature>
<keyword evidence="3" id="KW-1133">Transmembrane helix</keyword>
<evidence type="ECO:0000313" key="4">
    <source>
        <dbReference type="EMBL" id="KAK3394255.1"/>
    </source>
</evidence>
<evidence type="ECO:0000256" key="1">
    <source>
        <dbReference type="SAM" id="Coils"/>
    </source>
</evidence>
<accession>A0AAE0U8A6</accession>
<feature type="transmembrane region" description="Helical" evidence="3">
    <location>
        <begin position="1067"/>
        <end position="1087"/>
    </location>
</feature>
<dbReference type="EMBL" id="JAULSW010000001">
    <property type="protein sequence ID" value="KAK3394255.1"/>
    <property type="molecule type" value="Genomic_DNA"/>
</dbReference>
<keyword evidence="3" id="KW-0472">Membrane</keyword>
<keyword evidence="5" id="KW-1185">Reference proteome</keyword>
<dbReference type="AlphaFoldDB" id="A0AAE0U8A6"/>
<sequence>MGNILENSKKGGGDSRLDDTSPYLYNPPLPSTLNPLSYVAPLEDVDKEQAKRLAEVNQDCPAEGMLEEIDPGKRLVRYVGSGDETLQKIWEKLKEYYAKAMSGKLAALTALRAAHAKMHSDAVRIHGLESEEKKLRGELGREEDLKQVIDDLEKKNAELEKDREVLTGESERLRRTIAEVEEKYRVERQKLEMEGVEQCIEKEREGTTAKVEKKQTKKEKEPLLSSEVYVELVEQVSGLENEIERLQAENTSLKRDGKPKGPPPSFDASEQLKEAQNQRKQLEAERGKWTVERVNLRNELEILKRNSKQTKDELDQARKLLEDAARAAEGQRDQQEAEVVNVLKSRVEILEDALLENADAAKKQLESQSQEYLEQQEEEAQKRKALEYQLNARYEYERQKEKECEELAAGLREQITRGENDFKRKLEDMELEAAEALQKVQKQLSRSLVELKERDKQVATLQKQLDEARKSLGADNSILTKAALELDQREAELIKLKARVQKEWREILQIANTDNLERLLKLFNEVREGVADGEGNSESGMVSNGKQRIGAEKLQRLEELVGQVTKDLAKAHSHINRGLGVWTVNGESERHLDVGLNDMEGLSIHQVWGISDQVLAYRRILGLLETSDSKPPRELFEEVDWNLKDIREQITEEVAKNDKGTQKFVERIRRLEQELEGWDKKAEAEMYNVVQDLQEELARLISDAEGKPYVIGQGHLLSDLEESMKALSNKVKMQSDQLKAYQNSKADRQAPLTAEKIESIKDMAHKSRAKLAKFGADEGFIVKLDKALSTTTEGGEDEVLAMLSSVNQLRDEEIMRLEATMKELRAEKQSEASELEKEYQELEKKVEELEQRKKKIEDEQQQQHGNEAKDAEKARIEAEIAQLAADAAKVKAQETRLLEDVQQVEMQLATGRAQLAALQLLLQAEAEETQHRAQIQAMQQLVDAGFTDQFVASHAEQLCFCMLFKYFFSDTYLAFIYGGCCAQVWANYDDYDVDAGYYDYFRDEAPVPDKRQEDPSQRAICRGHHGHGQLPAFGRFWTSVCQLLTAFTWVTMLVFIQPYHLYKTTAFLFSVLTGIIPYLLRLGLYGLRRLVYKLRIYCLNRHARRDPSGPGVQVPLAPSIREPTPPQFWLYAHPRPAPAAIVSSAISLLVVYTVVSFLAVRAERHLWIAATDWRFIYLRDIYNARKEYPPLYSPFRIDHRLLFEKALAGLGNALREYSVPLSDRRGKGLGDWWNKLDLASPRIQYQAALPIFGSWWENLRTAAAPWGGVAR</sequence>
<evidence type="ECO:0000256" key="2">
    <source>
        <dbReference type="SAM" id="MobiDB-lite"/>
    </source>
</evidence>
<feature type="coiled-coil region" evidence="1">
    <location>
        <begin position="717"/>
        <end position="744"/>
    </location>
</feature>
<comment type="caution">
    <text evidence="4">The sequence shown here is derived from an EMBL/GenBank/DDBJ whole genome shotgun (WGS) entry which is preliminary data.</text>
</comment>
<organism evidence="4 5">
    <name type="scientific">Podospora didyma</name>
    <dbReference type="NCBI Taxonomy" id="330526"/>
    <lineage>
        <taxon>Eukaryota</taxon>
        <taxon>Fungi</taxon>
        <taxon>Dikarya</taxon>
        <taxon>Ascomycota</taxon>
        <taxon>Pezizomycotina</taxon>
        <taxon>Sordariomycetes</taxon>
        <taxon>Sordariomycetidae</taxon>
        <taxon>Sordariales</taxon>
        <taxon>Podosporaceae</taxon>
        <taxon>Podospora</taxon>
    </lineage>
</organism>
<proteinExistence type="predicted"/>
<protein>
    <submittedName>
        <fullName evidence="4">Uncharacterized protein</fullName>
    </submittedName>
</protein>
<feature type="region of interest" description="Disordered" evidence="2">
    <location>
        <begin position="1"/>
        <end position="29"/>
    </location>
</feature>
<feature type="compositionally biased region" description="Basic and acidic residues" evidence="2">
    <location>
        <begin position="270"/>
        <end position="287"/>
    </location>
</feature>
<feature type="compositionally biased region" description="Basic and acidic residues" evidence="2">
    <location>
        <begin position="248"/>
        <end position="259"/>
    </location>
</feature>
<dbReference type="Proteomes" id="UP001285441">
    <property type="component" value="Unassembled WGS sequence"/>
</dbReference>
<feature type="coiled-coil region" evidence="1">
    <location>
        <begin position="419"/>
        <end position="499"/>
    </location>
</feature>
<gene>
    <name evidence="4" type="ORF">B0H63DRAFT_41119</name>
</gene>
<keyword evidence="3" id="KW-0812">Transmembrane</keyword>
<feature type="region of interest" description="Disordered" evidence="2">
    <location>
        <begin position="248"/>
        <end position="287"/>
    </location>
</feature>
<reference evidence="4" key="2">
    <citation type="submission" date="2023-06" db="EMBL/GenBank/DDBJ databases">
        <authorList>
            <consortium name="Lawrence Berkeley National Laboratory"/>
            <person name="Haridas S."/>
            <person name="Hensen N."/>
            <person name="Bonometti L."/>
            <person name="Westerberg I."/>
            <person name="Brannstrom I.O."/>
            <person name="Guillou S."/>
            <person name="Cros-Aarteil S."/>
            <person name="Calhoun S."/>
            <person name="Kuo A."/>
            <person name="Mondo S."/>
            <person name="Pangilinan J."/>
            <person name="Riley R."/>
            <person name="LaButti K."/>
            <person name="Andreopoulos B."/>
            <person name="Lipzen A."/>
            <person name="Chen C."/>
            <person name="Yanf M."/>
            <person name="Daum C."/>
            <person name="Ng V."/>
            <person name="Clum A."/>
            <person name="Steindorff A."/>
            <person name="Ohm R."/>
            <person name="Martin F."/>
            <person name="Silar P."/>
            <person name="Natvig D."/>
            <person name="Lalanne C."/>
            <person name="Gautier V."/>
            <person name="Ament-velasquez S.L."/>
            <person name="Kruys A."/>
            <person name="Hutchinson M.I."/>
            <person name="Powell A.J."/>
            <person name="Barry K."/>
            <person name="Miller A.N."/>
            <person name="Grigoriev I.V."/>
            <person name="Debuchy R."/>
            <person name="Gladieux P."/>
            <person name="Thoren M.H."/>
            <person name="Johannesson H."/>
        </authorList>
    </citation>
    <scope>NUCLEOTIDE SEQUENCE</scope>
    <source>
        <strain evidence="4">CBS 232.78</strain>
    </source>
</reference>
<feature type="compositionally biased region" description="Basic and acidic residues" evidence="2">
    <location>
        <begin position="7"/>
        <end position="19"/>
    </location>
</feature>
<feature type="coiled-coil region" evidence="1">
    <location>
        <begin position="142"/>
        <end position="190"/>
    </location>
</feature>
<feature type="transmembrane region" description="Helical" evidence="3">
    <location>
        <begin position="1139"/>
        <end position="1160"/>
    </location>
</feature>